<dbReference type="EMBL" id="JBEPSD010000001">
    <property type="protein sequence ID" value="MET4569093.1"/>
    <property type="molecule type" value="Genomic_DNA"/>
</dbReference>
<accession>A0ABV2PW71</accession>
<protein>
    <submittedName>
        <fullName evidence="2">Uncharacterized protein</fullName>
    </submittedName>
</protein>
<evidence type="ECO:0000313" key="3">
    <source>
        <dbReference type="Proteomes" id="UP001549251"/>
    </source>
</evidence>
<sequence length="123" mass="13391">MKTLLLALTIVALALPSYVLACSPANPNESMALESKGLFVGTAISSRWSDERPHLKVRVKVIEVLRGNASGTIFAISPCALPINDGERVVVVQYEEGKYDYDQVVYPAEMAEKVFRAGLRAGH</sequence>
<name>A0ABV2PW71_9GAMM</name>
<proteinExistence type="predicted"/>
<comment type="caution">
    <text evidence="2">The sequence shown here is derived from an EMBL/GenBank/DDBJ whole genome shotgun (WGS) entry which is preliminary data.</text>
</comment>
<evidence type="ECO:0000256" key="1">
    <source>
        <dbReference type="SAM" id="SignalP"/>
    </source>
</evidence>
<gene>
    <name evidence="2" type="ORF">ABIE04_001420</name>
</gene>
<reference evidence="2 3" key="1">
    <citation type="submission" date="2024-06" db="EMBL/GenBank/DDBJ databases">
        <title>Sorghum-associated microbial communities from plants grown in Nebraska, USA.</title>
        <authorList>
            <person name="Schachtman D."/>
        </authorList>
    </citation>
    <scope>NUCLEOTIDE SEQUENCE [LARGE SCALE GENOMIC DNA]</scope>
    <source>
        <strain evidence="2 3">1757</strain>
    </source>
</reference>
<feature type="chain" id="PRO_5046318275" evidence="1">
    <location>
        <begin position="22"/>
        <end position="123"/>
    </location>
</feature>
<keyword evidence="3" id="KW-1185">Reference proteome</keyword>
<keyword evidence="1" id="KW-0732">Signal</keyword>
<evidence type="ECO:0000313" key="2">
    <source>
        <dbReference type="EMBL" id="MET4569093.1"/>
    </source>
</evidence>
<dbReference type="RefSeq" id="WP_354547968.1">
    <property type="nucleotide sequence ID" value="NZ_JBEPSD010000001.1"/>
</dbReference>
<feature type="signal peptide" evidence="1">
    <location>
        <begin position="1"/>
        <end position="21"/>
    </location>
</feature>
<organism evidence="2 3">
    <name type="scientific">Rhodanobacter soli</name>
    <dbReference type="NCBI Taxonomy" id="590609"/>
    <lineage>
        <taxon>Bacteria</taxon>
        <taxon>Pseudomonadati</taxon>
        <taxon>Pseudomonadota</taxon>
        <taxon>Gammaproteobacteria</taxon>
        <taxon>Lysobacterales</taxon>
        <taxon>Rhodanobacteraceae</taxon>
        <taxon>Rhodanobacter</taxon>
    </lineage>
</organism>
<dbReference type="Proteomes" id="UP001549251">
    <property type="component" value="Unassembled WGS sequence"/>
</dbReference>